<feature type="region of interest" description="Disordered" evidence="1">
    <location>
        <begin position="787"/>
        <end position="911"/>
    </location>
</feature>
<dbReference type="InterPro" id="IPR006935">
    <property type="entry name" value="Helicase/UvrB_N"/>
</dbReference>
<dbReference type="EMBL" id="CP061038">
    <property type="protein sequence ID" value="QNQ11038.1"/>
    <property type="molecule type" value="Genomic_DNA"/>
</dbReference>
<dbReference type="GO" id="GO:0005829">
    <property type="term" value="C:cytosol"/>
    <property type="evidence" value="ECO:0007669"/>
    <property type="project" value="TreeGrafter"/>
</dbReference>
<evidence type="ECO:0000313" key="5">
    <source>
        <dbReference type="Proteomes" id="UP000516148"/>
    </source>
</evidence>
<gene>
    <name evidence="4" type="ORF">H3Z74_07710</name>
</gene>
<dbReference type="PANTHER" id="PTHR47396">
    <property type="entry name" value="TYPE I RESTRICTION ENZYME ECOKI R PROTEIN"/>
    <property type="match status" value="1"/>
</dbReference>
<keyword evidence="2" id="KW-1133">Transmembrane helix</keyword>
<keyword evidence="4" id="KW-0067">ATP-binding</keyword>
<dbReference type="Proteomes" id="UP000516148">
    <property type="component" value="Chromosome"/>
</dbReference>
<sequence>MISEMAFQGRWRDYQDQVLADLDTHLADDKLHVVAAPGSGKTVLGLEVMRRIGQPALILAPTIAVRNQWVDRLCAMFLPAPHTQPDWVSTSLAAPAPVTVLTYQALYAAMGEIGDRIEPDIINPEIIADDTVEEQADAAPVRIETLLAYFQALGPTTIILDEAHHLRREWWRALNALHAALPEARLVSLTATPPYDVEYTEWIRYETLCGPIDAEIPVPELVRNGDLCPHQDHVHVSQPTGSEDAVLAARRDGLYAFVTTLLADAGFRALILAHPYLTNTAAHEEEILAAPEFFSSMLIFAFSTDAPPPREALHLLGIGRADMPPMSLGWLEILLTGLLFAKVDQIEDKARLTAIRADLRQLGAIEARRVRLVDQSELHSTVAGSIAKLGSVIEIAQHEVKALGDDLRMVVLADHVRAGDMPRRAGDPFLPTKLGVVPIFEALRRAGIGAAKLGILTGSLVIVPIEAQSALERGAYEVGIAADHLRIMPLGHDPRYLRIEIGGESGHRIVQLITALFNQGEVTLLVGTQALLGEGWDAPTVNTLVLANYVGSYMLSNQMRGRAIRTDPRRPDKAANIWHLATVVPQTLAGALSRGLGWLANDDPSDPIGRPLGPDMAMLIRRFRAFEGISETGSAQIENGLGRLGLAGRDWNAAAIRALNAETLVRSGQRAGLGPRWRAALDGTTVRPRMRQITRVNHTPRLLPLADTLRYLAITGVIGGLFSAANALRNRGLPSSWGVAAMIFLGLTLLYALPKLGKALYLLVRNGTLEGSMTQVGQAVVDSARICRPARQRPRRHSDRGAQKRAGQVARPYRGRDAHRGTPHPRLDRGSPRSGAQPALSAHARLAARPLAQDRLSRRADGHRPAQGRRRILRPALGQACRHREARLSAQRKRTAHPAQGADAIDGGGLPARRRPVERVAVRLRSISRAPSLFLRGRIRTPESRRRGAEHLRHARVAAALAVKDRHDRAGLRRGHRRPDLAFLKERVPPRHDLRTARRRGRRIGEANDKQTGVAFDAIRAGEAQVMALGPDGIASQCWIDMGLDQGSDLATGAIFLLQPGVREMLLDRAAQGVHRRGRRRCGISGQCLGRGVGVRCSGGVDHGRR</sequence>
<dbReference type="RefSeq" id="WP_187763324.1">
    <property type="nucleotide sequence ID" value="NZ_CP061038.1"/>
</dbReference>
<protein>
    <submittedName>
        <fullName evidence="4">DEAD/DEAH box helicase family protein</fullName>
    </submittedName>
</protein>
<dbReference type="GO" id="GO:0003677">
    <property type="term" value="F:DNA binding"/>
    <property type="evidence" value="ECO:0007669"/>
    <property type="project" value="InterPro"/>
</dbReference>
<dbReference type="GO" id="GO:0004386">
    <property type="term" value="F:helicase activity"/>
    <property type="evidence" value="ECO:0007669"/>
    <property type="project" value="UniProtKB-KW"/>
</dbReference>
<organism evidence="4 5">
    <name type="scientific">Sphingomonas alpina</name>
    <dbReference type="NCBI Taxonomy" id="653931"/>
    <lineage>
        <taxon>Bacteria</taxon>
        <taxon>Pseudomonadati</taxon>
        <taxon>Pseudomonadota</taxon>
        <taxon>Alphaproteobacteria</taxon>
        <taxon>Sphingomonadales</taxon>
        <taxon>Sphingomonadaceae</taxon>
        <taxon>Sphingomonas</taxon>
    </lineage>
</organism>
<feature type="compositionally biased region" description="Basic and acidic residues" evidence="1">
    <location>
        <begin position="855"/>
        <end position="864"/>
    </location>
</feature>
<dbReference type="SUPFAM" id="SSF52540">
    <property type="entry name" value="P-loop containing nucleoside triphosphate hydrolases"/>
    <property type="match status" value="1"/>
</dbReference>
<dbReference type="KEGG" id="spap:H3Z74_07710"/>
<feature type="compositionally biased region" description="Basic residues" evidence="1">
    <location>
        <begin position="788"/>
        <end position="798"/>
    </location>
</feature>
<evidence type="ECO:0000256" key="1">
    <source>
        <dbReference type="SAM" id="MobiDB-lite"/>
    </source>
</evidence>
<feature type="transmembrane region" description="Helical" evidence="2">
    <location>
        <begin position="709"/>
        <end position="728"/>
    </location>
</feature>
<feature type="domain" description="Helicase ATP-binding" evidence="3">
    <location>
        <begin position="22"/>
        <end position="211"/>
    </location>
</feature>
<proteinExistence type="predicted"/>
<dbReference type="AlphaFoldDB" id="A0A7H0LMY5"/>
<dbReference type="PANTHER" id="PTHR47396:SF1">
    <property type="entry name" value="ATP-DEPENDENT HELICASE IRC3-RELATED"/>
    <property type="match status" value="1"/>
</dbReference>
<dbReference type="Gene3D" id="3.40.50.300">
    <property type="entry name" value="P-loop containing nucleotide triphosphate hydrolases"/>
    <property type="match status" value="2"/>
</dbReference>
<dbReference type="InterPro" id="IPR014001">
    <property type="entry name" value="Helicase_ATP-bd"/>
</dbReference>
<dbReference type="Pfam" id="PF04851">
    <property type="entry name" value="ResIII"/>
    <property type="match status" value="1"/>
</dbReference>
<feature type="compositionally biased region" description="Basic and acidic residues" evidence="1">
    <location>
        <begin position="814"/>
        <end position="831"/>
    </location>
</feature>
<dbReference type="GO" id="GO:0005524">
    <property type="term" value="F:ATP binding"/>
    <property type="evidence" value="ECO:0007669"/>
    <property type="project" value="InterPro"/>
</dbReference>
<evidence type="ECO:0000313" key="4">
    <source>
        <dbReference type="EMBL" id="QNQ11038.1"/>
    </source>
</evidence>
<keyword evidence="5" id="KW-1185">Reference proteome</keyword>
<dbReference type="GO" id="GO:0016787">
    <property type="term" value="F:hydrolase activity"/>
    <property type="evidence" value="ECO:0007669"/>
    <property type="project" value="InterPro"/>
</dbReference>
<keyword evidence="4" id="KW-0347">Helicase</keyword>
<dbReference type="InterPro" id="IPR027417">
    <property type="entry name" value="P-loop_NTPase"/>
</dbReference>
<dbReference type="InterPro" id="IPR050742">
    <property type="entry name" value="Helicase_Restrict-Modif_Enz"/>
</dbReference>
<name>A0A7H0LMY5_9SPHN</name>
<keyword evidence="2" id="KW-0472">Membrane</keyword>
<dbReference type="PROSITE" id="PS51192">
    <property type="entry name" value="HELICASE_ATP_BIND_1"/>
    <property type="match status" value="1"/>
</dbReference>
<dbReference type="SMART" id="SM00487">
    <property type="entry name" value="DEXDc"/>
    <property type="match status" value="1"/>
</dbReference>
<keyword evidence="4" id="KW-0378">Hydrolase</keyword>
<reference evidence="4 5" key="1">
    <citation type="submission" date="2020-09" db="EMBL/GenBank/DDBJ databases">
        <title>Sphingomonas sp., a new species isolated from pork steak.</title>
        <authorList>
            <person name="Heidler von Heilborn D."/>
        </authorList>
    </citation>
    <scope>NUCLEOTIDE SEQUENCE [LARGE SCALE GENOMIC DNA]</scope>
    <source>
        <strain evidence="5">S8-3T</strain>
    </source>
</reference>
<keyword evidence="4" id="KW-0547">Nucleotide-binding</keyword>
<evidence type="ECO:0000259" key="3">
    <source>
        <dbReference type="PROSITE" id="PS51192"/>
    </source>
</evidence>
<feature type="transmembrane region" description="Helical" evidence="2">
    <location>
        <begin position="735"/>
        <end position="753"/>
    </location>
</feature>
<keyword evidence="2" id="KW-0812">Transmembrane</keyword>
<accession>A0A7H0LMY5</accession>
<evidence type="ECO:0000256" key="2">
    <source>
        <dbReference type="SAM" id="Phobius"/>
    </source>
</evidence>